<reference evidence="9" key="1">
    <citation type="submission" date="2022-01" db="EMBL/GenBank/DDBJ databases">
        <title>Genome Sequence Resource for Two Populations of Ditylenchus destructor, the Migratory Endoparasitic Phytonematode.</title>
        <authorList>
            <person name="Zhang H."/>
            <person name="Lin R."/>
            <person name="Xie B."/>
        </authorList>
    </citation>
    <scope>NUCLEOTIDE SEQUENCE</scope>
    <source>
        <strain evidence="9">BazhouSP</strain>
    </source>
</reference>
<dbReference type="GO" id="GO:0000972">
    <property type="term" value="P:transcription-dependent tethering of RNA polymerase II gene DNA at nuclear periphery"/>
    <property type="evidence" value="ECO:0007669"/>
    <property type="project" value="TreeGrafter"/>
</dbReference>
<evidence type="ECO:0000313" key="10">
    <source>
        <dbReference type="Proteomes" id="UP001201812"/>
    </source>
</evidence>
<evidence type="ECO:0000256" key="4">
    <source>
        <dbReference type="ARBA" id="ARBA00022816"/>
    </source>
</evidence>
<keyword evidence="6" id="KW-0811">Translocation</keyword>
<keyword evidence="4" id="KW-0509">mRNA transport</keyword>
<dbReference type="InterPro" id="IPR037624">
    <property type="entry name" value="Nup133-like"/>
</dbReference>
<dbReference type="Proteomes" id="UP001201812">
    <property type="component" value="Unassembled WGS sequence"/>
</dbReference>
<dbReference type="Pfam" id="PF03177">
    <property type="entry name" value="Nucleoporin_C"/>
    <property type="match status" value="1"/>
</dbReference>
<dbReference type="AlphaFoldDB" id="A0AAD4MVB5"/>
<keyword evidence="5" id="KW-0653">Protein transport</keyword>
<accession>A0AAD4MVB5</accession>
<evidence type="ECO:0000256" key="3">
    <source>
        <dbReference type="ARBA" id="ARBA00022448"/>
    </source>
</evidence>
<evidence type="ECO:0000313" key="9">
    <source>
        <dbReference type="EMBL" id="KAI1706417.1"/>
    </source>
</evidence>
<dbReference type="EMBL" id="JAKKPZ010000048">
    <property type="protein sequence ID" value="KAI1706417.1"/>
    <property type="molecule type" value="Genomic_DNA"/>
</dbReference>
<evidence type="ECO:0000256" key="5">
    <source>
        <dbReference type="ARBA" id="ARBA00022927"/>
    </source>
</evidence>
<evidence type="ECO:0000256" key="6">
    <source>
        <dbReference type="ARBA" id="ARBA00023010"/>
    </source>
</evidence>
<feature type="domain" description="Nucleoporin Nup133/Nup155-like C-terminal" evidence="8">
    <location>
        <begin position="770"/>
        <end position="870"/>
    </location>
</feature>
<dbReference type="SUPFAM" id="SSF117289">
    <property type="entry name" value="Nucleoporin domain"/>
    <property type="match status" value="1"/>
</dbReference>
<dbReference type="GO" id="GO:0017056">
    <property type="term" value="F:structural constituent of nuclear pore"/>
    <property type="evidence" value="ECO:0007669"/>
    <property type="project" value="InterPro"/>
</dbReference>
<keyword evidence="3" id="KW-0813">Transport</keyword>
<evidence type="ECO:0000256" key="2">
    <source>
        <dbReference type="ARBA" id="ARBA00005569"/>
    </source>
</evidence>
<dbReference type="GO" id="GO:0016973">
    <property type="term" value="P:poly(A)+ mRNA export from nucleus"/>
    <property type="evidence" value="ECO:0007669"/>
    <property type="project" value="TreeGrafter"/>
</dbReference>
<dbReference type="GO" id="GO:0031080">
    <property type="term" value="C:nuclear pore outer ring"/>
    <property type="evidence" value="ECO:0007669"/>
    <property type="project" value="TreeGrafter"/>
</dbReference>
<keyword evidence="10" id="KW-1185">Reference proteome</keyword>
<dbReference type="Gene3D" id="1.20.58.1380">
    <property type="match status" value="1"/>
</dbReference>
<dbReference type="PANTHER" id="PTHR13405">
    <property type="entry name" value="NUCLEAR PORE COMPLEX PROTEIN NUP133"/>
    <property type="match status" value="1"/>
</dbReference>
<dbReference type="InterPro" id="IPR015943">
    <property type="entry name" value="WD40/YVTN_repeat-like_dom_sf"/>
</dbReference>
<evidence type="ECO:0000259" key="8">
    <source>
        <dbReference type="Pfam" id="PF03177"/>
    </source>
</evidence>
<keyword evidence="7" id="KW-0539">Nucleus</keyword>
<evidence type="ECO:0000256" key="7">
    <source>
        <dbReference type="ARBA" id="ARBA00023242"/>
    </source>
</evidence>
<comment type="similarity">
    <text evidence="2">Belongs to the nucleoporin Nup133 family.</text>
</comment>
<organism evidence="9 10">
    <name type="scientific">Ditylenchus destructor</name>
    <dbReference type="NCBI Taxonomy" id="166010"/>
    <lineage>
        <taxon>Eukaryota</taxon>
        <taxon>Metazoa</taxon>
        <taxon>Ecdysozoa</taxon>
        <taxon>Nematoda</taxon>
        <taxon>Chromadorea</taxon>
        <taxon>Rhabditida</taxon>
        <taxon>Tylenchina</taxon>
        <taxon>Tylenchomorpha</taxon>
        <taxon>Sphaerularioidea</taxon>
        <taxon>Anguinidae</taxon>
        <taxon>Anguininae</taxon>
        <taxon>Ditylenchus</taxon>
    </lineage>
</organism>
<dbReference type="InterPro" id="IPR007187">
    <property type="entry name" value="Nucleoporin_Nup133/Nup155_C"/>
</dbReference>
<sequence>MGELTLFMDPYESEYPSLVREVLSQASRRINIAATLTPAQYCVLLCGNVVYVWSCANKGREVPHAFRLTLPSTGLKYSINSVCVFSRTTIHSHASLNPSAIVVSPEGCIRYWPEVGKPHKDHQLTLNSDVAFSVYLIEALDHVDRFLVSTTTSNFHTIEIFHSSADQVERVAFNFIEMESAAGIGRRMSKMLFGSYSTVKENILKTVFTRGKLKYKEADIIAILPKTLRFFSMASRSLLTETNISKVFANAVKNQSIATHTLPTDATILDAQVYHKGLLMLIAAVNTNTERLDAQTVDIYLGLLRDKIDSFDFLVPIILPDSKANLDSRKLSKCKLFIPHPKECAILLPSSLLLIKNPNSDNADVAFLEKIDDELLGAACVNGSCHVVLRDTGVCVLRRLPKSFDLSFWKRYGSGLVDIPEEDFVDNQLKKAFVVFCSKDLVESQSFVNELLRKSDVNYSELAIDFLKFLVDRQPMNDPRWTPDRLSHIDQKAWLREQSPAKNLMLIIDQLEDKLNHYKMFNLFLQHFNLLDKLSRPLESFHNRSGLTVLAEFGEKLFLMLICARWLAEHSTPLIAETMKALSSEFIRRFNHPDNAYLTHFDHVFNEVSTFHEVVPAVVKACQKEMREINNREVDAHTENLSEVSAFLCVIAEGVAQCQEEDGIVKLQKGASTWLKHAQFLIYFIRHLNMLLDFLAEMQVDLDATLNVPILDRAIHLAKFVLSQQDRWQRDNSRIIAKFRDIGKEDVALGLAEEYMDFTYLIEHCHKNLSDKDCARQLEEYKQKYNTEDFELFLYEYYREKGMVNYLLAEKGSRLNDYLSAHENINWIKNIEKGEYKKARKTLKAMAYEVKDPSKQLVELSLCKLCVLCEDKLDVDELAELSENIRSLTESKQS</sequence>
<gene>
    <name evidence="9" type="ORF">DdX_13078</name>
</gene>
<proteinExistence type="inferred from homology"/>
<dbReference type="GO" id="GO:0006606">
    <property type="term" value="P:protein import into nucleus"/>
    <property type="evidence" value="ECO:0007669"/>
    <property type="project" value="TreeGrafter"/>
</dbReference>
<comment type="subcellular location">
    <subcellularLocation>
        <location evidence="1">Nucleus envelope</location>
    </subcellularLocation>
</comment>
<comment type="caution">
    <text evidence="9">The sequence shown here is derived from an EMBL/GenBank/DDBJ whole genome shotgun (WGS) entry which is preliminary data.</text>
</comment>
<evidence type="ECO:0000256" key="1">
    <source>
        <dbReference type="ARBA" id="ARBA00004259"/>
    </source>
</evidence>
<dbReference type="Gene3D" id="2.130.10.10">
    <property type="entry name" value="YVTN repeat-like/Quinoprotein amine dehydrogenase"/>
    <property type="match status" value="1"/>
</dbReference>
<protein>
    <submittedName>
        <fullName evidence="9">Nuclear pore complex protein 15</fullName>
    </submittedName>
</protein>
<dbReference type="PANTHER" id="PTHR13405:SF11">
    <property type="entry name" value="NUCLEAR PORE COMPLEX PROTEIN NUP133"/>
    <property type="match status" value="1"/>
</dbReference>
<name>A0AAD4MVB5_9BILA</name>